<evidence type="ECO:0000313" key="18">
    <source>
        <dbReference type="Proteomes" id="UP001345827"/>
    </source>
</evidence>
<dbReference type="InterPro" id="IPR014776">
    <property type="entry name" value="4pyrrole_Mease_sub2"/>
</dbReference>
<dbReference type="GO" id="GO:0019354">
    <property type="term" value="P:siroheme biosynthetic process"/>
    <property type="evidence" value="ECO:0007669"/>
    <property type="project" value="InterPro"/>
</dbReference>
<keyword evidence="7" id="KW-0560">Oxidoreductase</keyword>
<keyword evidence="4 13" id="KW-0808">Transferase</keyword>
<dbReference type="InterPro" id="IPR014777">
    <property type="entry name" value="4pyrrole_Mease_sub1"/>
</dbReference>
<dbReference type="InterPro" id="IPR036291">
    <property type="entry name" value="NAD(P)-bd_dom_sf"/>
</dbReference>
<evidence type="ECO:0000256" key="1">
    <source>
        <dbReference type="ARBA" id="ARBA00005879"/>
    </source>
</evidence>
<keyword evidence="9" id="KW-0486">Methionine biosynthesis</keyword>
<dbReference type="PROSITE" id="PS00061">
    <property type="entry name" value="ADH_SHORT"/>
    <property type="match status" value="1"/>
</dbReference>
<dbReference type="PROSITE" id="PS00840">
    <property type="entry name" value="SUMT_2"/>
    <property type="match status" value="1"/>
</dbReference>
<dbReference type="PANTHER" id="PTHR45790">
    <property type="entry name" value="SIROHEME SYNTHASE-RELATED"/>
    <property type="match status" value="1"/>
</dbReference>
<dbReference type="GO" id="GO:0004851">
    <property type="term" value="F:uroporphyrin-III C-methyltransferase activity"/>
    <property type="evidence" value="ECO:0007669"/>
    <property type="project" value="UniProtKB-EC"/>
</dbReference>
<dbReference type="FunFam" id="3.40.50.720:FF:000504">
    <property type="entry name" value="Siroheme synthase, putative"/>
    <property type="match status" value="1"/>
</dbReference>
<evidence type="ECO:0000256" key="5">
    <source>
        <dbReference type="ARBA" id="ARBA00022691"/>
    </source>
</evidence>
<dbReference type="InterPro" id="IPR002347">
    <property type="entry name" value="SDR_fam"/>
</dbReference>
<dbReference type="Proteomes" id="UP001345827">
    <property type="component" value="Unassembled WGS sequence"/>
</dbReference>
<evidence type="ECO:0000256" key="7">
    <source>
        <dbReference type="ARBA" id="ARBA00023002"/>
    </source>
</evidence>
<feature type="domain" description="Siroheme biosynthesis protein Met8 C-terminal" evidence="15">
    <location>
        <begin position="230"/>
        <end position="267"/>
    </location>
</feature>
<dbReference type="EMBL" id="JAXLQG010000009">
    <property type="protein sequence ID" value="KAK5535874.1"/>
    <property type="molecule type" value="Genomic_DNA"/>
</dbReference>
<comment type="similarity">
    <text evidence="1 13">Belongs to the precorrin methyltransferase family.</text>
</comment>
<dbReference type="GO" id="GO:0009086">
    <property type="term" value="P:methionine biosynthetic process"/>
    <property type="evidence" value="ECO:0007669"/>
    <property type="project" value="UniProtKB-KW"/>
</dbReference>
<dbReference type="Pfam" id="PF00590">
    <property type="entry name" value="TP_methylase"/>
    <property type="match status" value="1"/>
</dbReference>
<dbReference type="FunFam" id="3.40.1010.10:FF:000006">
    <property type="entry name" value="Siroheme synthase, putative"/>
    <property type="match status" value="1"/>
</dbReference>
<dbReference type="Gene3D" id="3.40.50.720">
    <property type="entry name" value="NAD(P)-binding Rossmann-like Domain"/>
    <property type="match status" value="2"/>
</dbReference>
<dbReference type="InterPro" id="IPR050161">
    <property type="entry name" value="Siro_Cobalamin_biosynth"/>
</dbReference>
<keyword evidence="10" id="KW-0627">Porphyrin biosynthesis</keyword>
<evidence type="ECO:0000256" key="2">
    <source>
        <dbReference type="ARBA" id="ARBA00022603"/>
    </source>
</evidence>
<evidence type="ECO:0000259" key="14">
    <source>
        <dbReference type="Pfam" id="PF00590"/>
    </source>
</evidence>
<dbReference type="CDD" id="cd11642">
    <property type="entry name" value="SUMT"/>
    <property type="match status" value="1"/>
</dbReference>
<dbReference type="EC" id="2.1.1.107" evidence="17"/>
<evidence type="ECO:0000256" key="3">
    <source>
        <dbReference type="ARBA" id="ARBA00022605"/>
    </source>
</evidence>
<dbReference type="PANTHER" id="PTHR45790:SF6">
    <property type="entry name" value="UROPORPHYRINOGEN-III C-METHYLTRANSFERASE"/>
    <property type="match status" value="1"/>
</dbReference>
<dbReference type="InterPro" id="IPR003043">
    <property type="entry name" value="Uropor_MeTrfase_CS"/>
</dbReference>
<dbReference type="SUPFAM" id="SSF51735">
    <property type="entry name" value="NAD(P)-binding Rossmann-fold domains"/>
    <property type="match status" value="2"/>
</dbReference>
<evidence type="ECO:0000256" key="9">
    <source>
        <dbReference type="ARBA" id="ARBA00023167"/>
    </source>
</evidence>
<evidence type="ECO:0000256" key="6">
    <source>
        <dbReference type="ARBA" id="ARBA00022857"/>
    </source>
</evidence>
<dbReference type="Pfam" id="PF13241">
    <property type="entry name" value="NAD_binding_7"/>
    <property type="match status" value="1"/>
</dbReference>
<sequence length="939" mass="101174">MTVPALLTAQSCVDHVHLILGSGPLAASRCFKSIQAGGRPVLVSAETVADLHFNLAPAIEDGKVRHIQREFEEEDLKTLGRVEVDGYVDAVFATLPAKDPQTIRISNLCKRLRIPINVVDAPQLCTFTLLSTYSDGPLQIGITTSGNGCKLASRIRREIVSALPPKFGTAVERLGTVRRRIWEEDYKSQALGTEEGETADVEAEDEEAAAQKHTFNSLVKEDDRDPVVLRTRRMRWLSQICEYWPLSRLAAITDADVAAILQAYKSTAQPPAPGSDMASELMPAALPVARKGIITLAGSGPGHPSLLTIATRTAIENAHLILADKLVPAEILALIPRRTPVHIARKFPGNADAAQEELLQLGLEAMKQGKDVLRLKQGDPYLYGRGAEEFAYFRERGYPVRVIPGITSALSAPLFADIPVTHRAVADQVVICTGTGRKGAAPEPPSYRPSKTVVFLMALHRLESLMKSLTRVSEDADEPPHARRLWPATTPCAVIERASCPDQRVIRSTLQYVCQAVEEEGSRPPGLLVVGSACEVLHSLGEEGRRWSVEEGFRSLDAVGSSSVAELNVLKEMENIDPAPGEVSFAGRTIYSEAVDCSKAINYSNLKGKTIVITGGASGFGKACFTEWAAHGANIIIGDINDEAGTALVAQVRASSGSSEHHFVHLDVTNWQSQAAFFKQAARLSPHGGIDCVMANAGIADAQENAIFEEPPDYSKMDDPPQPRMRTLDTNLDGVMFTTNLALSYLSRNPGSEGCNVRTPSAPRDRHLILVSSIAGLSGLASQPIYATAKHGVVGLFRTLRITTPIKHGIRVNMINPYFVDTPILGSLGSLVLAGGGMATVPDVVAATTRLVADQGIIGRALVIGSKTSQEHANATGLEQVVGDQAVWDVYAHDFDQSDLFTRRIIGVTNLVTQARGWAGIARDVRTKISGTIWKALGY</sequence>
<dbReference type="GO" id="GO:0032259">
    <property type="term" value="P:methylation"/>
    <property type="evidence" value="ECO:0007669"/>
    <property type="project" value="UniProtKB-KW"/>
</dbReference>
<comment type="function">
    <text evidence="12">Siroheme synthase involved in methionine biosynthesis.</text>
</comment>
<evidence type="ECO:0000256" key="10">
    <source>
        <dbReference type="ARBA" id="ARBA00023244"/>
    </source>
</evidence>
<dbReference type="Gene3D" id="3.30.950.10">
    <property type="entry name" value="Methyltransferase, Cobalt-precorrin-4 Transmethylase, Domain 2"/>
    <property type="match status" value="1"/>
</dbReference>
<keyword evidence="8" id="KW-0520">NAD</keyword>
<protein>
    <submittedName>
        <fullName evidence="17">Uroporphyrin-III C-methyltransferase</fullName>
        <ecNumber evidence="17">2.1.1.107</ecNumber>
    </submittedName>
</protein>
<evidence type="ECO:0000259" key="15">
    <source>
        <dbReference type="Pfam" id="PF14823"/>
    </source>
</evidence>
<dbReference type="InterPro" id="IPR035996">
    <property type="entry name" value="4pyrrol_Methylase_sf"/>
</dbReference>
<comment type="catalytic activity">
    <reaction evidence="11">
        <text>uroporphyrinogen III + 2 S-adenosyl-L-methionine = precorrin-2 + 2 S-adenosyl-L-homocysteine + H(+)</text>
        <dbReference type="Rhea" id="RHEA:32459"/>
        <dbReference type="ChEBI" id="CHEBI:15378"/>
        <dbReference type="ChEBI" id="CHEBI:57308"/>
        <dbReference type="ChEBI" id="CHEBI:57856"/>
        <dbReference type="ChEBI" id="CHEBI:58827"/>
        <dbReference type="ChEBI" id="CHEBI:59789"/>
        <dbReference type="EC" id="2.1.1.107"/>
    </reaction>
</comment>
<feature type="domain" description="Tetrapyrrole methylase" evidence="14">
    <location>
        <begin position="294"/>
        <end position="511"/>
    </location>
</feature>
<keyword evidence="5" id="KW-0949">S-adenosyl-L-methionine</keyword>
<dbReference type="InterPro" id="IPR020904">
    <property type="entry name" value="Sc_DH/Rdtase_CS"/>
</dbReference>
<dbReference type="InterPro" id="IPR028162">
    <property type="entry name" value="Met8_C"/>
</dbReference>
<dbReference type="Pfam" id="PF00106">
    <property type="entry name" value="adh_short"/>
    <property type="match status" value="1"/>
</dbReference>
<accession>A0AAV9Q7W2</accession>
<feature type="domain" description="Siroheme synthase central" evidence="16">
    <location>
        <begin position="135"/>
        <end position="161"/>
    </location>
</feature>
<reference evidence="17 18" key="1">
    <citation type="submission" date="2023-06" db="EMBL/GenBank/DDBJ databases">
        <title>Black Yeasts Isolated from many extreme environments.</title>
        <authorList>
            <person name="Coleine C."/>
            <person name="Stajich J.E."/>
            <person name="Selbmann L."/>
        </authorList>
    </citation>
    <scope>NUCLEOTIDE SEQUENCE [LARGE SCALE GENOMIC DNA]</scope>
    <source>
        <strain evidence="17 18">CCFEE 5887</strain>
    </source>
</reference>
<evidence type="ECO:0000256" key="11">
    <source>
        <dbReference type="ARBA" id="ARBA00052360"/>
    </source>
</evidence>
<proteinExistence type="inferred from homology"/>
<name>A0AAV9Q7W2_9PEZI</name>
<dbReference type="SUPFAM" id="SSF53790">
    <property type="entry name" value="Tetrapyrrole methylase"/>
    <property type="match status" value="1"/>
</dbReference>
<dbReference type="Pfam" id="PF14824">
    <property type="entry name" value="Sirohm_synth_M"/>
    <property type="match status" value="1"/>
</dbReference>
<evidence type="ECO:0000256" key="12">
    <source>
        <dbReference type="ARBA" id="ARBA00055636"/>
    </source>
</evidence>
<dbReference type="Pfam" id="PF14823">
    <property type="entry name" value="Sirohm_synth_C"/>
    <property type="match status" value="1"/>
</dbReference>
<keyword evidence="3" id="KW-0028">Amino-acid biosynthesis</keyword>
<dbReference type="FunFam" id="3.30.950.10:FF:000005">
    <property type="entry name" value="Uroporphyrin-III c-methyltransferase, putative"/>
    <property type="match status" value="1"/>
</dbReference>
<dbReference type="InterPro" id="IPR006366">
    <property type="entry name" value="CobA/CysG_C"/>
</dbReference>
<evidence type="ECO:0000256" key="13">
    <source>
        <dbReference type="RuleBase" id="RU003960"/>
    </source>
</evidence>
<comment type="caution">
    <text evidence="17">The sequence shown here is derived from an EMBL/GenBank/DDBJ whole genome shotgun (WGS) entry which is preliminary data.</text>
</comment>
<evidence type="ECO:0000259" key="16">
    <source>
        <dbReference type="Pfam" id="PF14824"/>
    </source>
</evidence>
<evidence type="ECO:0000256" key="4">
    <source>
        <dbReference type="ARBA" id="ARBA00022679"/>
    </source>
</evidence>
<dbReference type="PRINTS" id="PR00081">
    <property type="entry name" value="GDHRDH"/>
</dbReference>
<dbReference type="SUPFAM" id="SSF75615">
    <property type="entry name" value="Siroheme synthase middle domains-like"/>
    <property type="match status" value="1"/>
</dbReference>
<evidence type="ECO:0000256" key="8">
    <source>
        <dbReference type="ARBA" id="ARBA00023027"/>
    </source>
</evidence>
<keyword evidence="2 13" id="KW-0489">Methyltransferase</keyword>
<evidence type="ECO:0000313" key="17">
    <source>
        <dbReference type="EMBL" id="KAK5535874.1"/>
    </source>
</evidence>
<keyword evidence="18" id="KW-1185">Reference proteome</keyword>
<gene>
    <name evidence="17" type="primary">MET1</name>
    <name evidence="17" type="ORF">LTR25_005776</name>
</gene>
<dbReference type="InterPro" id="IPR000878">
    <property type="entry name" value="4pyrrol_Mease"/>
</dbReference>
<dbReference type="GO" id="GO:0016491">
    <property type="term" value="F:oxidoreductase activity"/>
    <property type="evidence" value="ECO:0007669"/>
    <property type="project" value="UniProtKB-KW"/>
</dbReference>
<dbReference type="InterPro" id="IPR028281">
    <property type="entry name" value="Sirohaem_synthase_central"/>
</dbReference>
<organism evidence="17 18">
    <name type="scientific">Vermiconidia calcicola</name>
    <dbReference type="NCBI Taxonomy" id="1690605"/>
    <lineage>
        <taxon>Eukaryota</taxon>
        <taxon>Fungi</taxon>
        <taxon>Dikarya</taxon>
        <taxon>Ascomycota</taxon>
        <taxon>Pezizomycotina</taxon>
        <taxon>Dothideomycetes</taxon>
        <taxon>Dothideomycetidae</taxon>
        <taxon>Mycosphaerellales</taxon>
        <taxon>Extremaceae</taxon>
        <taxon>Vermiconidia</taxon>
    </lineage>
</organism>
<dbReference type="AlphaFoldDB" id="A0AAV9Q7W2"/>
<dbReference type="Gene3D" id="3.40.1010.10">
    <property type="entry name" value="Cobalt-precorrin-4 Transmethylase, Domain 1"/>
    <property type="match status" value="1"/>
</dbReference>
<keyword evidence="6" id="KW-0521">NADP</keyword>